<dbReference type="Pfam" id="PF18758">
    <property type="entry name" value="KDZ"/>
    <property type="match status" value="1"/>
</dbReference>
<dbReference type="PANTHER" id="PTHR33096:SF1">
    <property type="entry name" value="CXC1-LIKE CYSTEINE CLUSTER ASSOCIATED WITH KDZ TRANSPOSASES DOMAIN-CONTAINING PROTEIN"/>
    <property type="match status" value="1"/>
</dbReference>
<dbReference type="OrthoDB" id="2505969at2759"/>
<dbReference type="Proteomes" id="UP000714275">
    <property type="component" value="Unassembled WGS sequence"/>
</dbReference>
<comment type="caution">
    <text evidence="1">The sequence shown here is derived from an EMBL/GenBank/DDBJ whole genome shotgun (WGS) entry which is preliminary data.</text>
</comment>
<protein>
    <submittedName>
        <fullName evidence="1">Uncharacterized protein</fullName>
    </submittedName>
</protein>
<dbReference type="InterPro" id="IPR040521">
    <property type="entry name" value="KDZ"/>
</dbReference>
<sequence>KYLLTIVDALIDLYGQDIGVGYDVGCTFSKIVQDSPLLSTKAHDARIKFCINAFHGYAHNCLCQIQHHPLYLSGFGLEDLKTMERVFSASNAVSCTMRYTTQHHWTQGLNLHFQQWDDDNFFFPFHQLPVLVLNFSGNCLMNNYVQAWGLIDEYTDAVASLSSSLGVAEDDLERWIDEERQFLMDLKEELSDCVLACSYIQALIDQDNAQ</sequence>
<evidence type="ECO:0000313" key="1">
    <source>
        <dbReference type="EMBL" id="KAG1763804.1"/>
    </source>
</evidence>
<keyword evidence="2" id="KW-1185">Reference proteome</keyword>
<proteinExistence type="predicted"/>
<dbReference type="AlphaFoldDB" id="A0A9P6ZHE9"/>
<name>A0A9P6ZHE9_9AGAM</name>
<dbReference type="EMBL" id="JABBWD010000148">
    <property type="protein sequence ID" value="KAG1763804.1"/>
    <property type="molecule type" value="Genomic_DNA"/>
</dbReference>
<organism evidence="1 2">
    <name type="scientific">Suillus placidus</name>
    <dbReference type="NCBI Taxonomy" id="48579"/>
    <lineage>
        <taxon>Eukaryota</taxon>
        <taxon>Fungi</taxon>
        <taxon>Dikarya</taxon>
        <taxon>Basidiomycota</taxon>
        <taxon>Agaricomycotina</taxon>
        <taxon>Agaricomycetes</taxon>
        <taxon>Agaricomycetidae</taxon>
        <taxon>Boletales</taxon>
        <taxon>Suillineae</taxon>
        <taxon>Suillaceae</taxon>
        <taxon>Suillus</taxon>
    </lineage>
</organism>
<evidence type="ECO:0000313" key="2">
    <source>
        <dbReference type="Proteomes" id="UP000714275"/>
    </source>
</evidence>
<accession>A0A9P6ZHE9</accession>
<feature type="non-terminal residue" evidence="1">
    <location>
        <position position="1"/>
    </location>
</feature>
<dbReference type="PANTHER" id="PTHR33096">
    <property type="entry name" value="CXC2 DOMAIN-CONTAINING PROTEIN"/>
    <property type="match status" value="1"/>
</dbReference>
<gene>
    <name evidence="1" type="ORF">EV702DRAFT_982577</name>
</gene>
<reference evidence="1" key="1">
    <citation type="journal article" date="2020" name="New Phytol.">
        <title>Comparative genomics reveals dynamic genome evolution in host specialist ectomycorrhizal fungi.</title>
        <authorList>
            <person name="Lofgren L.A."/>
            <person name="Nguyen N.H."/>
            <person name="Vilgalys R."/>
            <person name="Ruytinx J."/>
            <person name="Liao H.L."/>
            <person name="Branco S."/>
            <person name="Kuo A."/>
            <person name="LaButti K."/>
            <person name="Lipzen A."/>
            <person name="Andreopoulos W."/>
            <person name="Pangilinan J."/>
            <person name="Riley R."/>
            <person name="Hundley H."/>
            <person name="Na H."/>
            <person name="Barry K."/>
            <person name="Grigoriev I.V."/>
            <person name="Stajich J.E."/>
            <person name="Kennedy P.G."/>
        </authorList>
    </citation>
    <scope>NUCLEOTIDE SEQUENCE</scope>
    <source>
        <strain evidence="1">DOB743</strain>
    </source>
</reference>